<keyword evidence="8 14" id="KW-0963">Cytoplasm</keyword>
<keyword evidence="9 14" id="KW-0540">Nuclease</keyword>
<name>A0A017RY31_9CLOT</name>
<keyword evidence="10 14" id="KW-0479">Metal-binding</keyword>
<evidence type="ECO:0000256" key="10">
    <source>
        <dbReference type="ARBA" id="ARBA00022723"/>
    </source>
</evidence>
<evidence type="ECO:0000256" key="8">
    <source>
        <dbReference type="ARBA" id="ARBA00022490"/>
    </source>
</evidence>
<dbReference type="HAMAP" id="MF_00052_B">
    <property type="entry name" value="RNase_HII_B"/>
    <property type="match status" value="1"/>
</dbReference>
<dbReference type="GO" id="GO:0004523">
    <property type="term" value="F:RNA-DNA hybrid ribonuclease activity"/>
    <property type="evidence" value="ECO:0007669"/>
    <property type="project" value="UniProtKB-UniRule"/>
</dbReference>
<dbReference type="InterPro" id="IPR012337">
    <property type="entry name" value="RNaseH-like_sf"/>
</dbReference>
<dbReference type="SUPFAM" id="SSF53098">
    <property type="entry name" value="Ribonuclease H-like"/>
    <property type="match status" value="1"/>
</dbReference>
<evidence type="ECO:0000256" key="11">
    <source>
        <dbReference type="ARBA" id="ARBA00022759"/>
    </source>
</evidence>
<comment type="catalytic activity">
    <reaction evidence="1 14 15 16">
        <text>Endonucleolytic cleavage to 5'-phosphomonoester.</text>
        <dbReference type="EC" id="3.1.26.4"/>
    </reaction>
</comment>
<feature type="domain" description="RNase H type-2" evidence="18">
    <location>
        <begin position="73"/>
        <end position="254"/>
    </location>
</feature>
<dbReference type="Proteomes" id="UP000019681">
    <property type="component" value="Unassembled WGS sequence"/>
</dbReference>
<evidence type="ECO:0000256" key="13">
    <source>
        <dbReference type="ARBA" id="ARBA00023211"/>
    </source>
</evidence>
<dbReference type="RefSeq" id="WP_035378136.1">
    <property type="nucleotide sequence ID" value="NZ_AZQP01000006.1"/>
</dbReference>
<comment type="cofactor">
    <cofactor evidence="2">
        <name>Mg(2+)</name>
        <dbReference type="ChEBI" id="CHEBI:18420"/>
    </cofactor>
</comment>
<evidence type="ECO:0000256" key="5">
    <source>
        <dbReference type="ARBA" id="ARBA00007383"/>
    </source>
</evidence>
<reference evidence="19 20" key="1">
    <citation type="journal article" date="2014" name="Genome Announc.">
        <title>Draft Genome Sequence of Fervidicella metallireducens Strain AeBT, an Iron-Reducing Thermoanaerobe from the Great Artesian Basin.</title>
        <authorList>
            <person name="Patel B.K."/>
        </authorList>
    </citation>
    <scope>NUCLEOTIDE SEQUENCE [LARGE SCALE GENOMIC DNA]</scope>
    <source>
        <strain evidence="19 20">AeB</strain>
    </source>
</reference>
<evidence type="ECO:0000313" key="20">
    <source>
        <dbReference type="Proteomes" id="UP000019681"/>
    </source>
</evidence>
<keyword evidence="17" id="KW-0175">Coiled coil</keyword>
<dbReference type="FunFam" id="3.30.420.10:FF:000006">
    <property type="entry name" value="Ribonuclease HII"/>
    <property type="match status" value="1"/>
</dbReference>
<proteinExistence type="inferred from homology"/>
<feature type="binding site" evidence="14 15">
    <location>
        <position position="171"/>
    </location>
    <ligand>
        <name>a divalent metal cation</name>
        <dbReference type="ChEBI" id="CHEBI:60240"/>
    </ligand>
</feature>
<keyword evidence="11 14" id="KW-0255">Endonuclease</keyword>
<dbReference type="GO" id="GO:0030145">
    <property type="term" value="F:manganese ion binding"/>
    <property type="evidence" value="ECO:0007669"/>
    <property type="project" value="UniProtKB-UniRule"/>
</dbReference>
<evidence type="ECO:0000256" key="17">
    <source>
        <dbReference type="SAM" id="Coils"/>
    </source>
</evidence>
<organism evidence="19 20">
    <name type="scientific">Fervidicella metallireducens AeB</name>
    <dbReference type="NCBI Taxonomy" id="1403537"/>
    <lineage>
        <taxon>Bacteria</taxon>
        <taxon>Bacillati</taxon>
        <taxon>Bacillota</taxon>
        <taxon>Clostridia</taxon>
        <taxon>Eubacteriales</taxon>
        <taxon>Clostridiaceae</taxon>
        <taxon>Fervidicella</taxon>
    </lineage>
</organism>
<feature type="binding site" evidence="14 15">
    <location>
        <position position="79"/>
    </location>
    <ligand>
        <name>a divalent metal cation</name>
        <dbReference type="ChEBI" id="CHEBI:60240"/>
    </ligand>
</feature>
<protein>
    <recommendedName>
        <fullName evidence="7 14">Ribonuclease HII</fullName>
        <shortName evidence="14">RNase HII</shortName>
        <ecNumber evidence="6 14">3.1.26.4</ecNumber>
    </recommendedName>
</protein>
<dbReference type="GO" id="GO:0005737">
    <property type="term" value="C:cytoplasm"/>
    <property type="evidence" value="ECO:0007669"/>
    <property type="project" value="UniProtKB-SubCell"/>
</dbReference>
<keyword evidence="20" id="KW-1185">Reference proteome</keyword>
<evidence type="ECO:0000256" key="2">
    <source>
        <dbReference type="ARBA" id="ARBA00001946"/>
    </source>
</evidence>
<dbReference type="STRING" id="1403537.Q428_03340"/>
<dbReference type="GO" id="GO:0043137">
    <property type="term" value="P:DNA replication, removal of RNA primer"/>
    <property type="evidence" value="ECO:0007669"/>
    <property type="project" value="TreeGrafter"/>
</dbReference>
<evidence type="ECO:0000256" key="6">
    <source>
        <dbReference type="ARBA" id="ARBA00012180"/>
    </source>
</evidence>
<keyword evidence="13 14" id="KW-0464">Manganese</keyword>
<dbReference type="CDD" id="cd07182">
    <property type="entry name" value="RNase_HII_bacteria_HII_like"/>
    <property type="match status" value="1"/>
</dbReference>
<dbReference type="GO" id="GO:0006298">
    <property type="term" value="P:mismatch repair"/>
    <property type="evidence" value="ECO:0007669"/>
    <property type="project" value="TreeGrafter"/>
</dbReference>
<evidence type="ECO:0000256" key="3">
    <source>
        <dbReference type="ARBA" id="ARBA00004065"/>
    </source>
</evidence>
<gene>
    <name evidence="14" type="primary">rnhB</name>
    <name evidence="19" type="ORF">Q428_03340</name>
</gene>
<dbReference type="InterPro" id="IPR036397">
    <property type="entry name" value="RNaseH_sf"/>
</dbReference>
<dbReference type="InterPro" id="IPR024567">
    <property type="entry name" value="RNase_HII/HIII_dom"/>
</dbReference>
<comment type="caution">
    <text evidence="19">The sequence shown here is derived from an EMBL/GenBank/DDBJ whole genome shotgun (WGS) entry which is preliminary data.</text>
</comment>
<dbReference type="Pfam" id="PF01351">
    <property type="entry name" value="RNase_HII"/>
    <property type="match status" value="1"/>
</dbReference>
<dbReference type="NCBIfam" id="NF000595">
    <property type="entry name" value="PRK00015.1-3"/>
    <property type="match status" value="1"/>
</dbReference>
<dbReference type="InterPro" id="IPR022898">
    <property type="entry name" value="RNase_HII"/>
</dbReference>
<dbReference type="EC" id="3.1.26.4" evidence="6 14"/>
<sequence length="254" mass="29218">MENYTAKEIQDYLSRCNYEEFIKLKEQLKNETRKSVLNLIEKTEKRLNDSKKQYQEYEKRSYYEKQLLSKGIQYIAGVDEVGRGPLAGPVYAAAVILNPDVEILGIKDSKKLTQHQREILSDEIKKKCFAYSIGYATPDEIDRFNILNATKLAMKRAIYGLTVCPEHLLIDALKLDISISQTSIIKGDDKSNSIGAASIVAKVARDKFMDEMSYMYPEYQFNKNKGYGTKEHINAIKEYGICEIHRKTFLKNIL</sequence>
<comment type="subcellular location">
    <subcellularLocation>
        <location evidence="4 14">Cytoplasm</location>
    </subcellularLocation>
</comment>
<feature type="binding site" evidence="14 15">
    <location>
        <position position="80"/>
    </location>
    <ligand>
        <name>a divalent metal cation</name>
        <dbReference type="ChEBI" id="CHEBI:60240"/>
    </ligand>
</feature>
<evidence type="ECO:0000256" key="9">
    <source>
        <dbReference type="ARBA" id="ARBA00022722"/>
    </source>
</evidence>
<evidence type="ECO:0000256" key="1">
    <source>
        <dbReference type="ARBA" id="ARBA00000077"/>
    </source>
</evidence>
<evidence type="ECO:0000259" key="18">
    <source>
        <dbReference type="PROSITE" id="PS51975"/>
    </source>
</evidence>
<dbReference type="AlphaFoldDB" id="A0A017RY31"/>
<comment type="cofactor">
    <cofactor evidence="14 15">
        <name>Mn(2+)</name>
        <dbReference type="ChEBI" id="CHEBI:29035"/>
    </cofactor>
    <cofactor evidence="14 15">
        <name>Mg(2+)</name>
        <dbReference type="ChEBI" id="CHEBI:18420"/>
    </cofactor>
    <text evidence="14 15">Manganese or magnesium. Binds 1 divalent metal ion per monomer in the absence of substrate. May bind a second metal ion after substrate binding.</text>
</comment>
<comment type="function">
    <text evidence="3 14 16">Endonuclease that specifically degrades the RNA of RNA-DNA hybrids.</text>
</comment>
<dbReference type="Gene3D" id="3.30.420.10">
    <property type="entry name" value="Ribonuclease H-like superfamily/Ribonuclease H"/>
    <property type="match status" value="1"/>
</dbReference>
<dbReference type="PANTHER" id="PTHR10954:SF18">
    <property type="entry name" value="RIBONUCLEASE HII"/>
    <property type="match status" value="1"/>
</dbReference>
<evidence type="ECO:0000256" key="15">
    <source>
        <dbReference type="PROSITE-ProRule" id="PRU01319"/>
    </source>
</evidence>
<evidence type="ECO:0000256" key="4">
    <source>
        <dbReference type="ARBA" id="ARBA00004496"/>
    </source>
</evidence>
<evidence type="ECO:0000256" key="12">
    <source>
        <dbReference type="ARBA" id="ARBA00022801"/>
    </source>
</evidence>
<dbReference type="PANTHER" id="PTHR10954">
    <property type="entry name" value="RIBONUCLEASE H2 SUBUNIT A"/>
    <property type="match status" value="1"/>
</dbReference>
<dbReference type="NCBIfam" id="NF000594">
    <property type="entry name" value="PRK00015.1-1"/>
    <property type="match status" value="1"/>
</dbReference>
<dbReference type="GO" id="GO:0003723">
    <property type="term" value="F:RNA binding"/>
    <property type="evidence" value="ECO:0007669"/>
    <property type="project" value="UniProtKB-UniRule"/>
</dbReference>
<evidence type="ECO:0000313" key="19">
    <source>
        <dbReference type="EMBL" id="EYE89324.1"/>
    </source>
</evidence>
<comment type="similarity">
    <text evidence="5 14 16">Belongs to the RNase HII family.</text>
</comment>
<evidence type="ECO:0000256" key="7">
    <source>
        <dbReference type="ARBA" id="ARBA00019179"/>
    </source>
</evidence>
<dbReference type="InterPro" id="IPR001352">
    <property type="entry name" value="RNase_HII/HIII"/>
</dbReference>
<feature type="coiled-coil region" evidence="17">
    <location>
        <begin position="33"/>
        <end position="60"/>
    </location>
</feature>
<dbReference type="OrthoDB" id="9803420at2"/>
<accession>A0A017RY31</accession>
<evidence type="ECO:0000256" key="14">
    <source>
        <dbReference type="HAMAP-Rule" id="MF_00052"/>
    </source>
</evidence>
<evidence type="ECO:0000256" key="16">
    <source>
        <dbReference type="RuleBase" id="RU003515"/>
    </source>
</evidence>
<keyword evidence="12 14" id="KW-0378">Hydrolase</keyword>
<dbReference type="EMBL" id="AZQP01000006">
    <property type="protein sequence ID" value="EYE89324.1"/>
    <property type="molecule type" value="Genomic_DNA"/>
</dbReference>
<dbReference type="PROSITE" id="PS51975">
    <property type="entry name" value="RNASE_H_2"/>
    <property type="match status" value="1"/>
</dbReference>
<dbReference type="GO" id="GO:0032299">
    <property type="term" value="C:ribonuclease H2 complex"/>
    <property type="evidence" value="ECO:0007669"/>
    <property type="project" value="TreeGrafter"/>
</dbReference>